<dbReference type="CDD" id="cd00564">
    <property type="entry name" value="TMP_TenI"/>
    <property type="match status" value="1"/>
</dbReference>
<organism evidence="4 5">
    <name type="scientific">Paenochrobactrum gallinarii</name>
    <dbReference type="NCBI Taxonomy" id="643673"/>
    <lineage>
        <taxon>Bacteria</taxon>
        <taxon>Pseudomonadati</taxon>
        <taxon>Pseudomonadota</taxon>
        <taxon>Alphaproteobacteria</taxon>
        <taxon>Hyphomicrobiales</taxon>
        <taxon>Brucellaceae</taxon>
        <taxon>Paenochrobactrum</taxon>
    </lineage>
</organism>
<accession>A0A841M542</accession>
<dbReference type="EC" id="2.5.1.3" evidence="4"/>
<dbReference type="Gene3D" id="3.20.20.70">
    <property type="entry name" value="Aldolase class I"/>
    <property type="match status" value="1"/>
</dbReference>
<dbReference type="SUPFAM" id="SSF51391">
    <property type="entry name" value="Thiamin phosphate synthase"/>
    <property type="match status" value="1"/>
</dbReference>
<protein>
    <submittedName>
        <fullName evidence="4">Thiamine-phosphate pyrophosphorylase</fullName>
        <ecNumber evidence="4">2.5.1.3</ecNumber>
    </submittedName>
</protein>
<proteinExistence type="predicted"/>
<dbReference type="GO" id="GO:0004789">
    <property type="term" value="F:thiamine-phosphate diphosphorylase activity"/>
    <property type="evidence" value="ECO:0007669"/>
    <property type="project" value="UniProtKB-EC"/>
</dbReference>
<dbReference type="PANTHER" id="PTHR20857">
    <property type="entry name" value="THIAMINE-PHOSPHATE PYROPHOSPHORYLASE"/>
    <property type="match status" value="1"/>
</dbReference>
<dbReference type="InterPro" id="IPR022998">
    <property type="entry name" value="ThiamineP_synth_TenI"/>
</dbReference>
<dbReference type="GO" id="GO:0009228">
    <property type="term" value="P:thiamine biosynthetic process"/>
    <property type="evidence" value="ECO:0007669"/>
    <property type="project" value="UniProtKB-KW"/>
</dbReference>
<keyword evidence="2" id="KW-0784">Thiamine biosynthesis</keyword>
<dbReference type="Pfam" id="PF02581">
    <property type="entry name" value="TMP-TENI"/>
    <property type="match status" value="1"/>
</dbReference>
<dbReference type="PANTHER" id="PTHR20857:SF15">
    <property type="entry name" value="THIAMINE-PHOSPHATE SYNTHASE"/>
    <property type="match status" value="1"/>
</dbReference>
<dbReference type="GO" id="GO:0005737">
    <property type="term" value="C:cytoplasm"/>
    <property type="evidence" value="ECO:0007669"/>
    <property type="project" value="TreeGrafter"/>
</dbReference>
<evidence type="ECO:0000313" key="5">
    <source>
        <dbReference type="Proteomes" id="UP000555393"/>
    </source>
</evidence>
<comment type="caution">
    <text evidence="4">The sequence shown here is derived from an EMBL/GenBank/DDBJ whole genome shotgun (WGS) entry which is preliminary data.</text>
</comment>
<sequence length="223" mass="23755">MTTNNAQTNSFENRCRVVLVTPPLSDAAKLTTQLEQALSGGDVASVILDTTNADEAQFQAFAEKVVPLIQKTGAAALILNDTRIAGRVGADGLHIEGNQETVAEAIERYTPKLIVGTGNLRDRHSCLAIGELQPDFVFFGKIGADNKPDAHPRNLSLAEWWAQMVEIPAIVQAGSDMQSIIPAAETGAEFVALGACVFQADNPAEAVAEANRLLDENAPQFES</sequence>
<dbReference type="Proteomes" id="UP000555393">
    <property type="component" value="Unassembled WGS sequence"/>
</dbReference>
<dbReference type="InterPro" id="IPR013785">
    <property type="entry name" value="Aldolase_TIM"/>
</dbReference>
<dbReference type="AlphaFoldDB" id="A0A841M542"/>
<gene>
    <name evidence="4" type="ORF">FHS77_001829</name>
</gene>
<dbReference type="InterPro" id="IPR036206">
    <property type="entry name" value="ThiamineP_synth_sf"/>
</dbReference>
<comment type="pathway">
    <text evidence="1">Cofactor biosynthesis; thiamine diphosphate biosynthesis.</text>
</comment>
<dbReference type="RefSeq" id="WP_184222494.1">
    <property type="nucleotide sequence ID" value="NZ_JACIIU010000007.1"/>
</dbReference>
<evidence type="ECO:0000313" key="4">
    <source>
        <dbReference type="EMBL" id="MBB6261278.1"/>
    </source>
</evidence>
<keyword evidence="5" id="KW-1185">Reference proteome</keyword>
<name>A0A841M542_9HYPH</name>
<evidence type="ECO:0000256" key="2">
    <source>
        <dbReference type="ARBA" id="ARBA00022977"/>
    </source>
</evidence>
<keyword evidence="4" id="KW-0808">Transferase</keyword>
<reference evidence="4 5" key="1">
    <citation type="submission" date="2020-08" db="EMBL/GenBank/DDBJ databases">
        <title>Genomic Encyclopedia of Type Strains, Phase IV (KMG-IV): sequencing the most valuable type-strain genomes for metagenomic binning, comparative biology and taxonomic classification.</title>
        <authorList>
            <person name="Goeker M."/>
        </authorList>
    </citation>
    <scope>NUCLEOTIDE SEQUENCE [LARGE SCALE GENOMIC DNA]</scope>
    <source>
        <strain evidence="4 5">DSM 22336</strain>
    </source>
</reference>
<evidence type="ECO:0000259" key="3">
    <source>
        <dbReference type="Pfam" id="PF02581"/>
    </source>
</evidence>
<evidence type="ECO:0000256" key="1">
    <source>
        <dbReference type="ARBA" id="ARBA00004948"/>
    </source>
</evidence>
<dbReference type="EMBL" id="JACIIU010000007">
    <property type="protein sequence ID" value="MBB6261278.1"/>
    <property type="molecule type" value="Genomic_DNA"/>
</dbReference>
<dbReference type="NCBIfam" id="NF005080">
    <property type="entry name" value="PRK06512.1"/>
    <property type="match status" value="1"/>
</dbReference>
<feature type="domain" description="Thiamine phosphate synthase/TenI" evidence="3">
    <location>
        <begin position="18"/>
        <end position="193"/>
    </location>
</feature>